<protein>
    <recommendedName>
        <fullName evidence="7">BHLH domain-containing protein</fullName>
    </recommendedName>
</protein>
<organism evidence="8 9">
    <name type="scientific">Meristemomyces frigidus</name>
    <dbReference type="NCBI Taxonomy" id="1508187"/>
    <lineage>
        <taxon>Eukaryota</taxon>
        <taxon>Fungi</taxon>
        <taxon>Dikarya</taxon>
        <taxon>Ascomycota</taxon>
        <taxon>Pezizomycotina</taxon>
        <taxon>Dothideomycetes</taxon>
        <taxon>Dothideomycetidae</taxon>
        <taxon>Mycosphaerellales</taxon>
        <taxon>Teratosphaeriaceae</taxon>
        <taxon>Meristemomyces</taxon>
    </lineage>
</organism>
<accession>A0AAN7TQN9</accession>
<comment type="subcellular location">
    <subcellularLocation>
        <location evidence="1">Nucleus</location>
    </subcellularLocation>
</comment>
<comment type="caution">
    <text evidence="8">The sequence shown here is derived from an EMBL/GenBank/DDBJ whole genome shotgun (WGS) entry which is preliminary data.</text>
</comment>
<dbReference type="InterPro" id="IPR036638">
    <property type="entry name" value="HLH_DNA-bd_sf"/>
</dbReference>
<dbReference type="GO" id="GO:0007064">
    <property type="term" value="P:mitotic sister chromatid cohesion"/>
    <property type="evidence" value="ECO:0007669"/>
    <property type="project" value="InterPro"/>
</dbReference>
<evidence type="ECO:0000313" key="8">
    <source>
        <dbReference type="EMBL" id="KAK5112020.1"/>
    </source>
</evidence>
<dbReference type="SUPFAM" id="SSF47459">
    <property type="entry name" value="HLH, helix-loop-helix DNA-binding domain"/>
    <property type="match status" value="1"/>
</dbReference>
<keyword evidence="2" id="KW-0805">Transcription regulation</keyword>
<name>A0AAN7TQN9_9PEZI</name>
<evidence type="ECO:0000256" key="5">
    <source>
        <dbReference type="ARBA" id="ARBA00023242"/>
    </source>
</evidence>
<dbReference type="Gene3D" id="4.10.280.10">
    <property type="entry name" value="Helix-loop-helix DNA-binding domain"/>
    <property type="match status" value="1"/>
</dbReference>
<dbReference type="Pfam" id="PF00010">
    <property type="entry name" value="HLH"/>
    <property type="match status" value="1"/>
</dbReference>
<sequence>MAGILKEHNSIHNAGFGQGGGPTIHVGDTRFGYAGNYSNSQDFSSPQDSGHTQDRILSGQDSATMSGFFNNPDNGSIGQHQQPQEMDAFDFLNVSGHGYPNGNYEHQPKNGMFDPIATMSSPLPSNYQTHDGTYGGGNFGAGLGFFGQASETIGQTTGFGNSSNNAALMTLAQLALPATDGQSINFHANDDGVWDGLSLDQTQHQYTPLPEVEAASTLRHLSGAQAVGNNQQMLAVGGFPGLDGLSHARSQSMHAIHTTAGLPNAYAQSHTSSPIRRPQLFPFTPRFGSDPNMHGGDFGYRVPGGAELQQQKECNLMQIPLAAQASQAAANGQGFSPPQHMLAKGQRTLQRSSIPDSQNNRDNYNVSEYRYPPSLTNSQSHKATHWGTLTQGHADRGPTANGTLSDSPPRKRRRSQAHDNDDDDYQPTQPSTRGKFTKRDSKMAKDNLEDEDDDDSDSQSAASKGTPKTRRVAHQLRASSGSSPSTPMTLYLPTNGEASQRRRGSARSRTNLTEEEKRQNHIKSEQKRRVVIKKGYEELERLVPTLRGGKSGLSKAEQIRETVAFIRLMMKSNTAMDKQVKVWKKDNPDADDFGASGSLGMAAPSGGYGNGGLLKTPSGLAILEIQGTVNSELAASQHSTDNSLPLGKLEFPLYDPASTALEDTAWQKRVYLYVGKHQRMTGEVKKLGRPIAVVRKRETGLEGEEELEVAEIVYWKVLFASRPEPVGSTVRET</sequence>
<keyword evidence="5" id="KW-0539">Nucleus</keyword>
<dbReference type="PANTHER" id="PTHR15741:SF27">
    <property type="entry name" value="TRANSCRIPTION FACTOR AP-4"/>
    <property type="match status" value="1"/>
</dbReference>
<keyword evidence="3" id="KW-0238">DNA-binding</keyword>
<dbReference type="Proteomes" id="UP001310890">
    <property type="component" value="Unassembled WGS sequence"/>
</dbReference>
<dbReference type="InterPro" id="IPR011598">
    <property type="entry name" value="bHLH_dom"/>
</dbReference>
<dbReference type="EMBL" id="JAVRRL010000034">
    <property type="protein sequence ID" value="KAK5112020.1"/>
    <property type="molecule type" value="Genomic_DNA"/>
</dbReference>
<dbReference type="PANTHER" id="PTHR15741">
    <property type="entry name" value="BASIC HELIX-LOOP-HELIX ZIP TRANSCRIPTION FACTOR"/>
    <property type="match status" value="1"/>
</dbReference>
<evidence type="ECO:0000313" key="9">
    <source>
        <dbReference type="Proteomes" id="UP001310890"/>
    </source>
</evidence>
<dbReference type="SMART" id="SM00353">
    <property type="entry name" value="HLH"/>
    <property type="match status" value="1"/>
</dbReference>
<feature type="compositionally biased region" description="Polar residues" evidence="6">
    <location>
        <begin position="477"/>
        <end position="488"/>
    </location>
</feature>
<evidence type="ECO:0000256" key="2">
    <source>
        <dbReference type="ARBA" id="ARBA00023015"/>
    </source>
</evidence>
<feature type="compositionally biased region" description="Polar residues" evidence="6">
    <location>
        <begin position="374"/>
        <end position="391"/>
    </location>
</feature>
<dbReference type="InterPro" id="IPR018607">
    <property type="entry name" value="Ctf8"/>
</dbReference>
<gene>
    <name evidence="8" type="ORF">LTR62_004554</name>
</gene>
<evidence type="ECO:0000256" key="4">
    <source>
        <dbReference type="ARBA" id="ARBA00023163"/>
    </source>
</evidence>
<reference evidence="8" key="1">
    <citation type="submission" date="2023-08" db="EMBL/GenBank/DDBJ databases">
        <title>Black Yeasts Isolated from many extreme environments.</title>
        <authorList>
            <person name="Coleine C."/>
            <person name="Stajich J.E."/>
            <person name="Selbmann L."/>
        </authorList>
    </citation>
    <scope>NUCLEOTIDE SEQUENCE</scope>
    <source>
        <strain evidence="8">CCFEE 5401</strain>
    </source>
</reference>
<dbReference type="GO" id="GO:0046983">
    <property type="term" value="F:protein dimerization activity"/>
    <property type="evidence" value="ECO:0007669"/>
    <property type="project" value="InterPro"/>
</dbReference>
<dbReference type="PROSITE" id="PS50888">
    <property type="entry name" value="BHLH"/>
    <property type="match status" value="1"/>
</dbReference>
<keyword evidence="4" id="KW-0804">Transcription</keyword>
<dbReference type="GO" id="GO:0000978">
    <property type="term" value="F:RNA polymerase II cis-regulatory region sequence-specific DNA binding"/>
    <property type="evidence" value="ECO:0007669"/>
    <property type="project" value="TreeGrafter"/>
</dbReference>
<feature type="domain" description="BHLH" evidence="7">
    <location>
        <begin position="516"/>
        <end position="569"/>
    </location>
</feature>
<evidence type="ECO:0000259" key="7">
    <source>
        <dbReference type="PROSITE" id="PS50888"/>
    </source>
</evidence>
<evidence type="ECO:0000256" key="6">
    <source>
        <dbReference type="SAM" id="MobiDB-lite"/>
    </source>
</evidence>
<proteinExistence type="predicted"/>
<evidence type="ECO:0000256" key="1">
    <source>
        <dbReference type="ARBA" id="ARBA00004123"/>
    </source>
</evidence>
<feature type="compositionally biased region" description="Polar residues" evidence="6">
    <location>
        <begin position="347"/>
        <end position="366"/>
    </location>
</feature>
<feature type="region of interest" description="Disordered" evidence="6">
    <location>
        <begin position="62"/>
        <end position="81"/>
    </location>
</feature>
<feature type="region of interest" description="Disordered" evidence="6">
    <location>
        <begin position="329"/>
        <end position="526"/>
    </location>
</feature>
<dbReference type="GO" id="GO:0031390">
    <property type="term" value="C:Ctf18 RFC-like complex"/>
    <property type="evidence" value="ECO:0007669"/>
    <property type="project" value="InterPro"/>
</dbReference>
<feature type="compositionally biased region" description="Acidic residues" evidence="6">
    <location>
        <begin position="448"/>
        <end position="457"/>
    </location>
</feature>
<evidence type="ECO:0000256" key="3">
    <source>
        <dbReference type="ARBA" id="ARBA00023125"/>
    </source>
</evidence>
<dbReference type="AlphaFoldDB" id="A0AAN7TQN9"/>
<feature type="compositionally biased region" description="Basic and acidic residues" evidence="6">
    <location>
        <begin position="512"/>
        <end position="526"/>
    </location>
</feature>
<dbReference type="GO" id="GO:0000981">
    <property type="term" value="F:DNA-binding transcription factor activity, RNA polymerase II-specific"/>
    <property type="evidence" value="ECO:0007669"/>
    <property type="project" value="TreeGrafter"/>
</dbReference>
<dbReference type="Pfam" id="PF09696">
    <property type="entry name" value="Ctf8"/>
    <property type="match status" value="1"/>
</dbReference>
<dbReference type="InterPro" id="IPR052207">
    <property type="entry name" value="Max-like/E-box_TFs"/>
</dbReference>
<feature type="compositionally biased region" description="Basic and acidic residues" evidence="6">
    <location>
        <begin position="437"/>
        <end position="447"/>
    </location>
</feature>